<name>A0A9N8E3Y4_9STRA</name>
<feature type="region of interest" description="Disordered" evidence="1">
    <location>
        <begin position="190"/>
        <end position="234"/>
    </location>
</feature>
<feature type="region of interest" description="Disordered" evidence="1">
    <location>
        <begin position="1"/>
        <end position="47"/>
    </location>
</feature>
<evidence type="ECO:0000256" key="1">
    <source>
        <dbReference type="SAM" id="MobiDB-lite"/>
    </source>
</evidence>
<proteinExistence type="predicted"/>
<keyword evidence="3" id="KW-1185">Reference proteome</keyword>
<organism evidence="2 3">
    <name type="scientific">Seminavis robusta</name>
    <dbReference type="NCBI Taxonomy" id="568900"/>
    <lineage>
        <taxon>Eukaryota</taxon>
        <taxon>Sar</taxon>
        <taxon>Stramenopiles</taxon>
        <taxon>Ochrophyta</taxon>
        <taxon>Bacillariophyta</taxon>
        <taxon>Bacillariophyceae</taxon>
        <taxon>Bacillariophycidae</taxon>
        <taxon>Naviculales</taxon>
        <taxon>Naviculaceae</taxon>
        <taxon>Seminavis</taxon>
    </lineage>
</organism>
<evidence type="ECO:0000313" key="2">
    <source>
        <dbReference type="EMBL" id="CAB9513489.1"/>
    </source>
</evidence>
<dbReference type="AlphaFoldDB" id="A0A9N8E3Y4"/>
<dbReference type="EMBL" id="CAICTM010000593">
    <property type="protein sequence ID" value="CAB9513489.1"/>
    <property type="molecule type" value="Genomic_DNA"/>
</dbReference>
<evidence type="ECO:0000313" key="3">
    <source>
        <dbReference type="Proteomes" id="UP001153069"/>
    </source>
</evidence>
<feature type="compositionally biased region" description="Low complexity" evidence="1">
    <location>
        <begin position="25"/>
        <end position="34"/>
    </location>
</feature>
<dbReference type="Proteomes" id="UP001153069">
    <property type="component" value="Unassembled WGS sequence"/>
</dbReference>
<accession>A0A9N8E3Y4</accession>
<sequence>MVGVKQEPDVVDLLSDSSDEEESVVEVIDSAAPNPQGPPPQEEETWNSPYKYSADQVQPLPPDLAATKRFPIGCKCRVMHDEYSRSRCYITGEIVQVAFPWSERTTDFYQVQYDDGETSLEWWKVEDLEFAPGSQIWYYKDRTKDDGRKAAVVLGTEFYPAEEEEGLEMSAAVLHSIQIITGTRTIHHGIPSDNVSYRSPLDEIPPDEQQQQQQVLPKMEIKEEPGIKAEPAYS</sequence>
<reference evidence="2" key="1">
    <citation type="submission" date="2020-06" db="EMBL/GenBank/DDBJ databases">
        <authorList>
            <consortium name="Plant Systems Biology data submission"/>
        </authorList>
    </citation>
    <scope>NUCLEOTIDE SEQUENCE</scope>
    <source>
        <strain evidence="2">D6</strain>
    </source>
</reference>
<protein>
    <submittedName>
        <fullName evidence="2">Uncharacterized protein</fullName>
    </submittedName>
</protein>
<gene>
    <name evidence="2" type="ORF">SEMRO_594_G172520.1</name>
</gene>
<comment type="caution">
    <text evidence="2">The sequence shown here is derived from an EMBL/GenBank/DDBJ whole genome shotgun (WGS) entry which is preliminary data.</text>
</comment>